<evidence type="ECO:0000313" key="8">
    <source>
        <dbReference type="EMBL" id="KAK4497063.1"/>
    </source>
</evidence>
<keyword evidence="4 6" id="KW-1133">Transmembrane helix</keyword>
<evidence type="ECO:0000256" key="2">
    <source>
        <dbReference type="ARBA" id="ARBA00008066"/>
    </source>
</evidence>
<evidence type="ECO:0000256" key="1">
    <source>
        <dbReference type="ARBA" id="ARBA00004141"/>
    </source>
</evidence>
<evidence type="ECO:0000256" key="3">
    <source>
        <dbReference type="ARBA" id="ARBA00022692"/>
    </source>
</evidence>
<keyword evidence="3 6" id="KW-0812">Transmembrane</keyword>
<feature type="transmembrane region" description="Helical" evidence="6">
    <location>
        <begin position="231"/>
        <end position="255"/>
    </location>
</feature>
<feature type="transmembrane region" description="Helical" evidence="6">
    <location>
        <begin position="417"/>
        <end position="439"/>
    </location>
</feature>
<feature type="transmembrane region" description="Helical" evidence="6">
    <location>
        <begin position="163"/>
        <end position="184"/>
    </location>
</feature>
<keyword evidence="9" id="KW-1185">Reference proteome</keyword>
<accession>A0ABR0E731</accession>
<feature type="transmembrane region" description="Helical" evidence="6">
    <location>
        <begin position="267"/>
        <end position="290"/>
    </location>
</feature>
<evidence type="ECO:0000313" key="9">
    <source>
        <dbReference type="Proteomes" id="UP001305779"/>
    </source>
</evidence>
<comment type="similarity">
    <text evidence="2">Belongs to the amino acid/polyamine transporter 2 family.</text>
</comment>
<dbReference type="Pfam" id="PF01490">
    <property type="entry name" value="Aa_trans"/>
    <property type="match status" value="1"/>
</dbReference>
<feature type="transmembrane region" description="Helical" evidence="6">
    <location>
        <begin position="310"/>
        <end position="330"/>
    </location>
</feature>
<keyword evidence="5 6" id="KW-0472">Membrane</keyword>
<feature type="domain" description="Amino acid transporter transmembrane" evidence="7">
    <location>
        <begin position="49"/>
        <end position="436"/>
    </location>
</feature>
<organism evidence="8 9">
    <name type="scientific">Zasmidium cellare</name>
    <name type="common">Wine cellar mold</name>
    <name type="synonym">Racodium cellare</name>
    <dbReference type="NCBI Taxonomy" id="395010"/>
    <lineage>
        <taxon>Eukaryota</taxon>
        <taxon>Fungi</taxon>
        <taxon>Dikarya</taxon>
        <taxon>Ascomycota</taxon>
        <taxon>Pezizomycotina</taxon>
        <taxon>Dothideomycetes</taxon>
        <taxon>Dothideomycetidae</taxon>
        <taxon>Mycosphaerellales</taxon>
        <taxon>Mycosphaerellaceae</taxon>
        <taxon>Zasmidium</taxon>
    </lineage>
</organism>
<feature type="transmembrane region" description="Helical" evidence="6">
    <location>
        <begin position="81"/>
        <end position="101"/>
    </location>
</feature>
<feature type="transmembrane region" description="Helical" evidence="6">
    <location>
        <begin position="191"/>
        <end position="211"/>
    </location>
</feature>
<proteinExistence type="inferred from homology"/>
<dbReference type="InterPro" id="IPR013057">
    <property type="entry name" value="AA_transpt_TM"/>
</dbReference>
<comment type="subcellular location">
    <subcellularLocation>
        <location evidence="1">Membrane</location>
        <topology evidence="1">Multi-pass membrane protein</topology>
    </subcellularLocation>
</comment>
<comment type="caution">
    <text evidence="8">The sequence shown here is derived from an EMBL/GenBank/DDBJ whole genome shotgun (WGS) entry which is preliminary data.</text>
</comment>
<dbReference type="EMBL" id="JAXOVC010000009">
    <property type="protein sequence ID" value="KAK4497063.1"/>
    <property type="molecule type" value="Genomic_DNA"/>
</dbReference>
<reference evidence="8 9" key="1">
    <citation type="journal article" date="2023" name="G3 (Bethesda)">
        <title>A chromosome-level genome assembly of Zasmidium syzygii isolated from banana leaves.</title>
        <authorList>
            <person name="van Westerhoven A.C."/>
            <person name="Mehrabi R."/>
            <person name="Talebi R."/>
            <person name="Steentjes M.B.F."/>
            <person name="Corcolon B."/>
            <person name="Chong P.A."/>
            <person name="Kema G.H.J."/>
            <person name="Seidl M.F."/>
        </authorList>
    </citation>
    <scope>NUCLEOTIDE SEQUENCE [LARGE SCALE GENOMIC DNA]</scope>
    <source>
        <strain evidence="8 9">P124</strain>
    </source>
</reference>
<sequence length="460" mass="50183">MHSPPDSVHVEQAQEISPHEIEHDFVKEEKNVSQDPFATSIDGGTQYRSLSWWRGGLIMIAETISLGILSLPSVLSRLGLVPGLILIVGIGIIATYTGYVIGQFRLRYPRVHSFADAGEILFEPLGWGKVGKEVFSAAQVIYAVFIMGSHLLTWTILMNSVTGHAACTIVWSVVGLALFMLASIPRTLRSVSWLCLISFTSIVAAVFITMVDVGVNPVPGAHPAATKTVEFSVAFNAVANIAFGYDSHTTFFTFISEFKDPRDFPKALYLLQAVDITLYVLVAAVIYSFAGDNVASPAINSAPNPLVRKIAWGIAIPTVLVAGVIYSHFASKTLYVRLFRNTRHLTARTPFSYGVWIALNFLLWLLAWVIAESIPNFNSLLSLMSALFASWFSFGLSGVFWLFLHWGGIRSGGSRKWALAGVNWGVVGFAVCVFGVGLWSSGRAIHEQEGGGSWSCRDNA</sequence>
<dbReference type="Proteomes" id="UP001305779">
    <property type="component" value="Unassembled WGS sequence"/>
</dbReference>
<name>A0ABR0E731_ZASCE</name>
<dbReference type="PANTHER" id="PTHR22950:SF668">
    <property type="entry name" value="AMINO ACID TRANSPORTER (EUROFUNG)"/>
    <property type="match status" value="1"/>
</dbReference>
<feature type="transmembrane region" description="Helical" evidence="6">
    <location>
        <begin position="351"/>
        <end position="371"/>
    </location>
</feature>
<evidence type="ECO:0000256" key="6">
    <source>
        <dbReference type="SAM" id="Phobius"/>
    </source>
</evidence>
<feature type="transmembrane region" description="Helical" evidence="6">
    <location>
        <begin position="383"/>
        <end position="405"/>
    </location>
</feature>
<evidence type="ECO:0000256" key="5">
    <source>
        <dbReference type="ARBA" id="ARBA00023136"/>
    </source>
</evidence>
<evidence type="ECO:0000256" key="4">
    <source>
        <dbReference type="ARBA" id="ARBA00022989"/>
    </source>
</evidence>
<feature type="transmembrane region" description="Helical" evidence="6">
    <location>
        <begin position="134"/>
        <end position="157"/>
    </location>
</feature>
<protein>
    <recommendedName>
        <fullName evidence="7">Amino acid transporter transmembrane domain-containing protein</fullName>
    </recommendedName>
</protein>
<dbReference type="PANTHER" id="PTHR22950">
    <property type="entry name" value="AMINO ACID TRANSPORTER"/>
    <property type="match status" value="1"/>
</dbReference>
<dbReference type="Gene3D" id="1.20.1740.10">
    <property type="entry name" value="Amino acid/polyamine transporter I"/>
    <property type="match status" value="1"/>
</dbReference>
<evidence type="ECO:0000259" key="7">
    <source>
        <dbReference type="Pfam" id="PF01490"/>
    </source>
</evidence>
<gene>
    <name evidence="8" type="ORF">PRZ48_011512</name>
</gene>